<dbReference type="InterPro" id="IPR003142">
    <property type="entry name" value="BPL_C"/>
</dbReference>
<keyword evidence="6" id="KW-1185">Reference proteome</keyword>
<dbReference type="GO" id="GO:0005737">
    <property type="term" value="C:cytoplasm"/>
    <property type="evidence" value="ECO:0007669"/>
    <property type="project" value="TreeGrafter"/>
</dbReference>
<protein>
    <submittedName>
        <fullName evidence="5">Holocarboxylase synthetase</fullName>
    </submittedName>
</protein>
<comment type="caution">
    <text evidence="5">The sequence shown here is derived from an EMBL/GenBank/DDBJ whole genome shotgun (WGS) entry which is preliminary data.</text>
</comment>
<reference evidence="5 6" key="1">
    <citation type="journal article" date="2020" name="Nature">
        <title>Six reference-quality genomes reveal evolution of bat adaptations.</title>
        <authorList>
            <person name="Jebb D."/>
            <person name="Huang Z."/>
            <person name="Pippel M."/>
            <person name="Hughes G.M."/>
            <person name="Lavrichenko K."/>
            <person name="Devanna P."/>
            <person name="Winkler S."/>
            <person name="Jermiin L.S."/>
            <person name="Skirmuntt E.C."/>
            <person name="Katzourakis A."/>
            <person name="Burkitt-Gray L."/>
            <person name="Ray D.A."/>
            <person name="Sullivan K.A.M."/>
            <person name="Roscito J.G."/>
            <person name="Kirilenko B.M."/>
            <person name="Davalos L.M."/>
            <person name="Corthals A.P."/>
            <person name="Power M.L."/>
            <person name="Jones G."/>
            <person name="Ransome R.D."/>
            <person name="Dechmann D.K.N."/>
            <person name="Locatelli A.G."/>
            <person name="Puechmaille S.J."/>
            <person name="Fedrigo O."/>
            <person name="Jarvis E.D."/>
            <person name="Hiller M."/>
            <person name="Vernes S.C."/>
            <person name="Myers E.W."/>
            <person name="Teeling E.C."/>
        </authorList>
    </citation>
    <scope>NUCLEOTIDE SEQUENCE [LARGE SCALE GENOMIC DNA]</scope>
    <source>
        <strain evidence="5">MRouAeg1</strain>
        <tissue evidence="5">Muscle</tissue>
    </source>
</reference>
<feature type="region of interest" description="Disordered" evidence="3">
    <location>
        <begin position="179"/>
        <end position="239"/>
    </location>
</feature>
<accession>A0A7J8HQL5</accession>
<feature type="domain" description="BPL/LPL catalytic" evidence="4">
    <location>
        <begin position="601"/>
        <end position="799"/>
    </location>
</feature>
<dbReference type="EMBL" id="JACASE010000004">
    <property type="protein sequence ID" value="KAF6474368.1"/>
    <property type="molecule type" value="Genomic_DNA"/>
</dbReference>
<evidence type="ECO:0000313" key="6">
    <source>
        <dbReference type="Proteomes" id="UP000593571"/>
    </source>
</evidence>
<dbReference type="InterPro" id="IPR045864">
    <property type="entry name" value="aa-tRNA-synth_II/BPL/LPL"/>
</dbReference>
<dbReference type="SUPFAM" id="SSF55681">
    <property type="entry name" value="Class II aaRS and biotin synthetases"/>
    <property type="match status" value="1"/>
</dbReference>
<evidence type="ECO:0000256" key="1">
    <source>
        <dbReference type="ARBA" id="ARBA00009934"/>
    </source>
</evidence>
<feature type="region of interest" description="Disordered" evidence="3">
    <location>
        <begin position="278"/>
        <end position="301"/>
    </location>
</feature>
<dbReference type="GO" id="GO:0004077">
    <property type="term" value="F:biotin--[biotin carboxyl-carrier protein] ligase activity"/>
    <property type="evidence" value="ECO:0007669"/>
    <property type="project" value="InterPro"/>
</dbReference>
<dbReference type="PANTHER" id="PTHR12835">
    <property type="entry name" value="BIOTIN PROTEIN LIGASE"/>
    <property type="match status" value="1"/>
</dbReference>
<sequence length="873" mass="96376">MFITLCYLYLWARWGRRPAALVRATVQRLRASRCSFAFCAAAARPRDARVCLSRGGRVFCVGESQSVDDLNKWALFLVSPFILEAEHIAFVTESIWVQGDNLQRPSSSETVVKWSDYCLPLACRPGDPYQLIAKASVDNFSKLGVAFMEDRLQITNGLIPQKIISVHLQDSALKELKDQATDKPARILQPSPDPAAESSLEGKPEPDVMEDPAVLGTEPAQGKGGASGSESAAERDREPGSVELCHLHLSSCHECLELENSTIESVKFASAENIPDLPYDHSSSSEGVADATCPEREGRRVNTTGKAPNILIYVGSDSQEALGRFRQVRSVLADCVDTDNYTLYQLPGESARRDPWSDNCLLLVIATRESVPKDLHRKFMAYLSQGGKVLGLSSPFTFAGFRVRTKDALRDTVQNLVFSRADQSQVKLSVLSSGCIYVGGPGEQLSVDKLQGRLENEDQDRLIVQVPFGTCGGEAVLCQVHLELPPSSSVVQTREDFDLLKSSNMRRYEVLKDILTALGLSCAVKQAPALTPLHLLWAAEEIRDPLMQWLGKHVDLEGVIKSSKLSLRFVPSYTSEIEVTPTAIPVVTDMEAFSSENFNLEIYRQNLRTEQLGKTILFAEVTSTTMSLLEGLMFEMPQEMGLIAIAARQTEGKGRGRNAWLSPAGCALSTLLVSIPLRSNLGQRIPFVQHLMSLAVVEAVRSIPGYQDINLRVKWPNDIYYSDLMKLGGVLVNSTLMGETFYILIGCGFNVTNSNPTICINDLIAEYNKEYGAELKPLRADCLIARTVTVLEKLIDTFQDQGPDGVLPLYYKYWAHSAQQIRLGGEEGPKVWIVGLDDSGFLQVHQEDGKVVTVHPDGNSFDMLRNLIVPKRL</sequence>
<organism evidence="5 6">
    <name type="scientific">Rousettus aegyptiacus</name>
    <name type="common">Egyptian fruit bat</name>
    <name type="synonym">Pteropus aegyptiacus</name>
    <dbReference type="NCBI Taxonomy" id="9407"/>
    <lineage>
        <taxon>Eukaryota</taxon>
        <taxon>Metazoa</taxon>
        <taxon>Chordata</taxon>
        <taxon>Craniata</taxon>
        <taxon>Vertebrata</taxon>
        <taxon>Euteleostomi</taxon>
        <taxon>Mammalia</taxon>
        <taxon>Eutheria</taxon>
        <taxon>Laurasiatheria</taxon>
        <taxon>Chiroptera</taxon>
        <taxon>Yinpterochiroptera</taxon>
        <taxon>Pteropodoidea</taxon>
        <taxon>Pteropodidae</taxon>
        <taxon>Rousettinae</taxon>
        <taxon>Rousettus</taxon>
    </lineage>
</organism>
<dbReference type="InterPro" id="IPR004143">
    <property type="entry name" value="BPL_LPL_catalytic"/>
</dbReference>
<evidence type="ECO:0000256" key="3">
    <source>
        <dbReference type="SAM" id="MobiDB-lite"/>
    </source>
</evidence>
<dbReference type="Pfam" id="PF03099">
    <property type="entry name" value="BPL_LplA_LipB"/>
    <property type="match status" value="1"/>
</dbReference>
<gene>
    <name evidence="5" type="ORF">HJG63_006296</name>
</gene>
<dbReference type="Proteomes" id="UP000593571">
    <property type="component" value="Unassembled WGS sequence"/>
</dbReference>
<evidence type="ECO:0000259" key="4">
    <source>
        <dbReference type="PROSITE" id="PS51733"/>
    </source>
</evidence>
<dbReference type="CDD" id="cd16442">
    <property type="entry name" value="BPL"/>
    <property type="match status" value="1"/>
</dbReference>
<dbReference type="NCBIfam" id="TIGR00121">
    <property type="entry name" value="birA_ligase"/>
    <property type="match status" value="1"/>
</dbReference>
<name>A0A7J8HQL5_ROUAE</name>
<dbReference type="Gene3D" id="3.30.930.10">
    <property type="entry name" value="Bira Bifunctional Protein, Domain 2"/>
    <property type="match status" value="1"/>
</dbReference>
<dbReference type="Pfam" id="PF02237">
    <property type="entry name" value="BPL_C"/>
    <property type="match status" value="1"/>
</dbReference>
<dbReference type="PANTHER" id="PTHR12835:SF5">
    <property type="entry name" value="BIOTIN--PROTEIN LIGASE"/>
    <property type="match status" value="1"/>
</dbReference>
<comment type="similarity">
    <text evidence="1">Belongs to the biotin--protein ligase family.</text>
</comment>
<proteinExistence type="inferred from homology"/>
<dbReference type="AlphaFoldDB" id="A0A7J8HQL5"/>
<dbReference type="PROSITE" id="PS51733">
    <property type="entry name" value="BPL_LPL_CATALYTIC"/>
    <property type="match status" value="1"/>
</dbReference>
<keyword evidence="2" id="KW-0436">Ligase</keyword>
<evidence type="ECO:0000313" key="5">
    <source>
        <dbReference type="EMBL" id="KAF6474368.1"/>
    </source>
</evidence>
<evidence type="ECO:0000256" key="2">
    <source>
        <dbReference type="ARBA" id="ARBA00022598"/>
    </source>
</evidence>
<dbReference type="OrthoDB" id="10250105at2759"/>
<dbReference type="InterPro" id="IPR004408">
    <property type="entry name" value="Biotin_CoA_COase_ligase"/>
</dbReference>